<dbReference type="EMBL" id="JBDIZK010000006">
    <property type="protein sequence ID" value="MEN3747889.1"/>
    <property type="molecule type" value="Genomic_DNA"/>
</dbReference>
<accession>A0ABV0B8J4</accession>
<proteinExistence type="predicted"/>
<dbReference type="Gene3D" id="1.25.40.10">
    <property type="entry name" value="Tetratricopeptide repeat domain"/>
    <property type="match status" value="1"/>
</dbReference>
<gene>
    <name evidence="2" type="ORF">TPR58_11990</name>
</gene>
<comment type="caution">
    <text evidence="2">The sequence shown here is derived from an EMBL/GenBank/DDBJ whole genome shotgun (WGS) entry which is preliminary data.</text>
</comment>
<protein>
    <submittedName>
        <fullName evidence="2">Tetratricopeptide repeat protein</fullName>
    </submittedName>
</protein>
<evidence type="ECO:0000313" key="3">
    <source>
        <dbReference type="Proteomes" id="UP001427805"/>
    </source>
</evidence>
<organism evidence="2 3">
    <name type="scientific">Sphingomonas rustica</name>
    <dbReference type="NCBI Taxonomy" id="3103142"/>
    <lineage>
        <taxon>Bacteria</taxon>
        <taxon>Pseudomonadati</taxon>
        <taxon>Pseudomonadota</taxon>
        <taxon>Alphaproteobacteria</taxon>
        <taxon>Sphingomonadales</taxon>
        <taxon>Sphingomonadaceae</taxon>
        <taxon>Sphingomonas</taxon>
    </lineage>
</organism>
<reference evidence="2 3" key="1">
    <citation type="submission" date="2024-05" db="EMBL/GenBank/DDBJ databases">
        <title>Sphingomonas sp. HF-S3 16S ribosomal RNA gene Genome sequencing and assembly.</title>
        <authorList>
            <person name="Lee H."/>
        </authorList>
    </citation>
    <scope>NUCLEOTIDE SEQUENCE [LARGE SCALE GENOMIC DNA]</scope>
    <source>
        <strain evidence="2 3">HF-S3</strain>
    </source>
</reference>
<feature type="chain" id="PRO_5045649505" evidence="1">
    <location>
        <begin position="25"/>
        <end position="413"/>
    </location>
</feature>
<dbReference type="RefSeq" id="WP_346246897.1">
    <property type="nucleotide sequence ID" value="NZ_JBDIZK010000006.1"/>
</dbReference>
<dbReference type="InterPro" id="IPR011990">
    <property type="entry name" value="TPR-like_helical_dom_sf"/>
</dbReference>
<dbReference type="Proteomes" id="UP001427805">
    <property type="component" value="Unassembled WGS sequence"/>
</dbReference>
<keyword evidence="3" id="KW-1185">Reference proteome</keyword>
<dbReference type="Pfam" id="PF14559">
    <property type="entry name" value="TPR_19"/>
    <property type="match status" value="1"/>
</dbReference>
<feature type="signal peptide" evidence="1">
    <location>
        <begin position="1"/>
        <end position="24"/>
    </location>
</feature>
<sequence length="413" mass="44488">MKMVSKLAIAMALSLGVSATPALAQKKDDKAPAIKVSEEFRKPAEAARVAIGAKDWATADTQLTAAEAVAKNDDEKNYAQILRFEVEVNRNPRNNQRLIAAADAMLANPAAPQANLRAYNFYRGQASFELKQYAQAEPFLVKAREQGMNSPDLSLMLAQIYDSTNRRPQGVAEMAKVIEAVKASGQPVQESWYRWAVGRVAATGDRSALADWQLRQIRDFPTLANWRQIIIQYRNSAGTGGAQLDRNAKLDIYRLLRGTGAMADLNDYLDYASLAQSAGLPQEALAVLDEGRKAGKIPGGEPTAAQIERLSKDSAAKDGSPDALAKAAKSGKEQASVGDLFAATGNYPRAIELYQTALSGGAPADQTNLHLGVALAKAGRKDEAKAALAKVQAAPLNDIAKYWTLWLDLPPLQ</sequence>
<evidence type="ECO:0000313" key="2">
    <source>
        <dbReference type="EMBL" id="MEN3747889.1"/>
    </source>
</evidence>
<dbReference type="SUPFAM" id="SSF48452">
    <property type="entry name" value="TPR-like"/>
    <property type="match status" value="1"/>
</dbReference>
<evidence type="ECO:0000256" key="1">
    <source>
        <dbReference type="SAM" id="SignalP"/>
    </source>
</evidence>
<keyword evidence="1" id="KW-0732">Signal</keyword>
<name>A0ABV0B8J4_9SPHN</name>